<evidence type="ECO:0000313" key="3">
    <source>
        <dbReference type="Proteomes" id="UP000572907"/>
    </source>
</evidence>
<proteinExistence type="predicted"/>
<accession>A0A7W5EYW7</accession>
<name>A0A7W5EYW7_9ACTN</name>
<dbReference type="EMBL" id="JACHXE010000001">
    <property type="protein sequence ID" value="MBB3073786.1"/>
    <property type="molecule type" value="Genomic_DNA"/>
</dbReference>
<dbReference type="GO" id="GO:0016787">
    <property type="term" value="F:hydrolase activity"/>
    <property type="evidence" value="ECO:0007669"/>
    <property type="project" value="UniProtKB-KW"/>
</dbReference>
<organism evidence="2 3">
    <name type="scientific">Streptomyces violarus</name>
    <dbReference type="NCBI Taxonomy" id="67380"/>
    <lineage>
        <taxon>Bacteria</taxon>
        <taxon>Bacillati</taxon>
        <taxon>Actinomycetota</taxon>
        <taxon>Actinomycetes</taxon>
        <taxon>Kitasatosporales</taxon>
        <taxon>Streptomycetaceae</taxon>
        <taxon>Streptomyces</taxon>
    </lineage>
</organism>
<keyword evidence="1" id="KW-0732">Signal</keyword>
<dbReference type="Gene3D" id="3.40.50.1820">
    <property type="entry name" value="alpha/beta hydrolase"/>
    <property type="match status" value="1"/>
</dbReference>
<keyword evidence="2" id="KW-0378">Hydrolase</keyword>
<feature type="chain" id="PRO_5031139035" evidence="1">
    <location>
        <begin position="27"/>
        <end position="109"/>
    </location>
</feature>
<evidence type="ECO:0000313" key="2">
    <source>
        <dbReference type="EMBL" id="MBB3073786.1"/>
    </source>
</evidence>
<evidence type="ECO:0000256" key="1">
    <source>
        <dbReference type="SAM" id="SignalP"/>
    </source>
</evidence>
<dbReference type="InterPro" id="IPR029058">
    <property type="entry name" value="AB_hydrolase_fold"/>
</dbReference>
<protein>
    <submittedName>
        <fullName evidence="2">S-formylglutathione hydrolase FrmB</fullName>
    </submittedName>
</protein>
<dbReference type="AlphaFoldDB" id="A0A7W5EYW7"/>
<dbReference type="PROSITE" id="PS51318">
    <property type="entry name" value="TAT"/>
    <property type="match status" value="1"/>
</dbReference>
<sequence length="109" mass="11908">MMADRRRFLALTTPALVSAAGLLAPAAPRAEAHAQAHAREAARVADEQRTQSRIVDLTVRTPAPGTHSPPYWWRELDRTLPMLLRALTPGPLPAPTAVPLSRTRRCSRG</sequence>
<keyword evidence="3" id="KW-1185">Reference proteome</keyword>
<comment type="caution">
    <text evidence="2">The sequence shown here is derived from an EMBL/GenBank/DDBJ whole genome shotgun (WGS) entry which is preliminary data.</text>
</comment>
<dbReference type="InterPro" id="IPR006311">
    <property type="entry name" value="TAT_signal"/>
</dbReference>
<dbReference type="Proteomes" id="UP000572907">
    <property type="component" value="Unassembled WGS sequence"/>
</dbReference>
<gene>
    <name evidence="2" type="ORF">FHS41_000255</name>
</gene>
<feature type="signal peptide" evidence="1">
    <location>
        <begin position="1"/>
        <end position="26"/>
    </location>
</feature>
<dbReference type="RefSeq" id="WP_184586820.1">
    <property type="nucleotide sequence ID" value="NZ_BMUP01000001.1"/>
</dbReference>
<reference evidence="2 3" key="1">
    <citation type="submission" date="2020-08" db="EMBL/GenBank/DDBJ databases">
        <title>Genomic Encyclopedia of Type Strains, Phase III (KMG-III): the genomes of soil and plant-associated and newly described type strains.</title>
        <authorList>
            <person name="Whitman W."/>
        </authorList>
    </citation>
    <scope>NUCLEOTIDE SEQUENCE [LARGE SCALE GENOMIC DNA]</scope>
    <source>
        <strain evidence="2 3">CECT 3237</strain>
    </source>
</reference>